<evidence type="ECO:0000313" key="2">
    <source>
        <dbReference type="EMBL" id="SDL42878.1"/>
    </source>
</evidence>
<dbReference type="PANTHER" id="PTHR43580">
    <property type="entry name" value="OXIDOREDUCTASE GLYR1-RELATED"/>
    <property type="match status" value="1"/>
</dbReference>
<dbReference type="InterPro" id="IPR029154">
    <property type="entry name" value="HIBADH-like_NADP-bd"/>
</dbReference>
<evidence type="ECO:0000313" key="3">
    <source>
        <dbReference type="Proteomes" id="UP000199155"/>
    </source>
</evidence>
<dbReference type="GO" id="GO:0051287">
    <property type="term" value="F:NAD binding"/>
    <property type="evidence" value="ECO:0007669"/>
    <property type="project" value="InterPro"/>
</dbReference>
<dbReference type="AlphaFoldDB" id="A0A1G9JZD1"/>
<dbReference type="RefSeq" id="WP_245769757.1">
    <property type="nucleotide sequence ID" value="NZ_FNFF01000039.1"/>
</dbReference>
<protein>
    <submittedName>
        <fullName evidence="2">NAD-binding of NADP-dependent 3-hydroxyisobutyrate dehydrogenase</fullName>
    </submittedName>
</protein>
<evidence type="ECO:0000259" key="1">
    <source>
        <dbReference type="Pfam" id="PF14833"/>
    </source>
</evidence>
<dbReference type="Proteomes" id="UP000199155">
    <property type="component" value="Unassembled WGS sequence"/>
</dbReference>
<reference evidence="2 3" key="1">
    <citation type="submission" date="2016-10" db="EMBL/GenBank/DDBJ databases">
        <authorList>
            <person name="de Groot N.N."/>
        </authorList>
    </citation>
    <scope>NUCLEOTIDE SEQUENCE [LARGE SCALE GENOMIC DNA]</scope>
    <source>
        <strain evidence="2 3">CGMCC 4.5727</strain>
    </source>
</reference>
<name>A0A1G9JZD1_9ACTN</name>
<dbReference type="EMBL" id="FNFF01000039">
    <property type="protein sequence ID" value="SDL42878.1"/>
    <property type="molecule type" value="Genomic_DNA"/>
</dbReference>
<dbReference type="InterPro" id="IPR008927">
    <property type="entry name" value="6-PGluconate_DH-like_C_sf"/>
</dbReference>
<organism evidence="2 3">
    <name type="scientific">Streptomyces indicus</name>
    <dbReference type="NCBI Taxonomy" id="417292"/>
    <lineage>
        <taxon>Bacteria</taxon>
        <taxon>Bacillati</taxon>
        <taxon>Actinomycetota</taxon>
        <taxon>Actinomycetes</taxon>
        <taxon>Kitasatosporales</taxon>
        <taxon>Streptomycetaceae</taxon>
        <taxon>Streptomyces</taxon>
    </lineage>
</organism>
<accession>A0A1G9JZD1</accession>
<dbReference type="InterPro" id="IPR051265">
    <property type="entry name" value="HIBADH-related_NP60_sf"/>
</dbReference>
<keyword evidence="3" id="KW-1185">Reference proteome</keyword>
<dbReference type="SUPFAM" id="SSF48179">
    <property type="entry name" value="6-phosphogluconate dehydrogenase C-terminal domain-like"/>
    <property type="match status" value="1"/>
</dbReference>
<dbReference type="PANTHER" id="PTHR43580:SF2">
    <property type="entry name" value="CYTOKINE-LIKE NUCLEAR FACTOR N-PAC"/>
    <property type="match status" value="1"/>
</dbReference>
<feature type="domain" description="3-hydroxyisobutyrate dehydrogenase-like NAD-binding" evidence="1">
    <location>
        <begin position="22"/>
        <end position="138"/>
    </location>
</feature>
<proteinExistence type="predicted"/>
<dbReference type="InterPro" id="IPR013328">
    <property type="entry name" value="6PGD_dom2"/>
</dbReference>
<dbReference type="Gene3D" id="1.10.1040.10">
    <property type="entry name" value="N-(1-d-carboxylethyl)-l-norvaline Dehydrogenase, domain 2"/>
    <property type="match status" value="1"/>
</dbReference>
<sequence length="143" mass="15390">MQPYFDVIGSRTWRLGDRPEQANIVKILGNYLIACAIQSLGEAVSVAERAGVDSGHLVELLTSTLFPGAVYTAYGSMIAERRYQPADFTTALGRKDLHLALDAAVAQGASLPIGELLRTVFDQAIADGRGADDWAAIAEQQLR</sequence>
<dbReference type="Pfam" id="PF14833">
    <property type="entry name" value="NAD_binding_11"/>
    <property type="match status" value="1"/>
</dbReference>
<gene>
    <name evidence="2" type="ORF">SAMN05421806_1399</name>
</gene>
<dbReference type="STRING" id="417292.SAMN05421806_1399"/>